<organism evidence="2 3">
    <name type="scientific">Venturia nashicola</name>
    <dbReference type="NCBI Taxonomy" id="86259"/>
    <lineage>
        <taxon>Eukaryota</taxon>
        <taxon>Fungi</taxon>
        <taxon>Dikarya</taxon>
        <taxon>Ascomycota</taxon>
        <taxon>Pezizomycotina</taxon>
        <taxon>Dothideomycetes</taxon>
        <taxon>Pleosporomycetidae</taxon>
        <taxon>Venturiales</taxon>
        <taxon>Venturiaceae</taxon>
        <taxon>Venturia</taxon>
    </lineage>
</organism>
<accession>A0A4Z1NL72</accession>
<evidence type="ECO:0000256" key="1">
    <source>
        <dbReference type="SAM" id="MobiDB-lite"/>
    </source>
</evidence>
<comment type="caution">
    <text evidence="2">The sequence shown here is derived from an EMBL/GenBank/DDBJ whole genome shotgun (WGS) entry which is preliminary data.</text>
</comment>
<evidence type="ECO:0000313" key="2">
    <source>
        <dbReference type="EMBL" id="TID16410.1"/>
    </source>
</evidence>
<feature type="region of interest" description="Disordered" evidence="1">
    <location>
        <begin position="1"/>
        <end position="29"/>
    </location>
</feature>
<evidence type="ECO:0000313" key="3">
    <source>
        <dbReference type="Proteomes" id="UP000298493"/>
    </source>
</evidence>
<proteinExistence type="predicted"/>
<dbReference type="Proteomes" id="UP000298493">
    <property type="component" value="Unassembled WGS sequence"/>
</dbReference>
<protein>
    <submittedName>
        <fullName evidence="2">Uncharacterized protein</fullName>
    </submittedName>
</protein>
<keyword evidence="3" id="KW-1185">Reference proteome</keyword>
<dbReference type="EMBL" id="SNSC02000018">
    <property type="protein sequence ID" value="TID16410.1"/>
    <property type="molecule type" value="Genomic_DNA"/>
</dbReference>
<dbReference type="AlphaFoldDB" id="A0A4Z1NL72"/>
<sequence>MTRQRTGDTDMDMDMDMLPHTRPAPLPEHKPVLGWIKGVTERGEASCSTQNRPFSILSLLLRNDEISANYLATIRTLAGGVANAAPGETGLEQPPYPIGSFES</sequence>
<name>A0A4Z1NL72_9PEZI</name>
<gene>
    <name evidence="2" type="ORF">E6O75_ATG11528</name>
</gene>
<reference evidence="2 3" key="1">
    <citation type="submission" date="2019-04" db="EMBL/GenBank/DDBJ databases">
        <title>High contiguity whole genome sequence and gene annotation resource for two Venturia nashicola isolates.</title>
        <authorList>
            <person name="Prokchorchik M."/>
            <person name="Won K."/>
            <person name="Lee Y."/>
            <person name="Choi E.D."/>
            <person name="Segonzac C."/>
            <person name="Sohn K.H."/>
        </authorList>
    </citation>
    <scope>NUCLEOTIDE SEQUENCE [LARGE SCALE GENOMIC DNA]</scope>
    <source>
        <strain evidence="2 3">PRI2</strain>
    </source>
</reference>